<comment type="subcellular location">
    <subcellularLocation>
        <location evidence="1">Membrane</location>
        <topology evidence="1">Multi-pass membrane protein</topology>
    </subcellularLocation>
</comment>
<feature type="region of interest" description="Disordered" evidence="8">
    <location>
        <begin position="897"/>
        <end position="930"/>
    </location>
</feature>
<dbReference type="Pfam" id="PF02133">
    <property type="entry name" value="Transp_cyt_pur"/>
    <property type="match status" value="1"/>
</dbReference>
<feature type="transmembrane region" description="Helical" evidence="9">
    <location>
        <begin position="503"/>
        <end position="523"/>
    </location>
</feature>
<dbReference type="Gene3D" id="3.20.20.70">
    <property type="entry name" value="Aldolase class I"/>
    <property type="match status" value="1"/>
</dbReference>
<dbReference type="EMBL" id="JMSE01001513">
    <property type="protein sequence ID" value="KDN60439.1"/>
    <property type="molecule type" value="Genomic_DNA"/>
</dbReference>
<dbReference type="InterPro" id="IPR045225">
    <property type="entry name" value="Uracil/uridine/allantoin_perm"/>
</dbReference>
<comment type="caution">
    <text evidence="10">The sequence shown here is derived from an EMBL/GenBank/DDBJ whole genome shotgun (WGS) entry which is preliminary data.</text>
</comment>
<dbReference type="GO" id="GO:0004801">
    <property type="term" value="F:transaldolase activity"/>
    <property type="evidence" value="ECO:0007669"/>
    <property type="project" value="UniProtKB-EC"/>
</dbReference>
<feature type="transmembrane region" description="Helical" evidence="9">
    <location>
        <begin position="746"/>
        <end position="766"/>
    </location>
</feature>
<evidence type="ECO:0000256" key="4">
    <source>
        <dbReference type="ARBA" id="ARBA00022989"/>
    </source>
</evidence>
<keyword evidence="4 9" id="KW-1133">Transmembrane helix</keyword>
<evidence type="ECO:0000256" key="5">
    <source>
        <dbReference type="ARBA" id="ARBA00023136"/>
    </source>
</evidence>
<feature type="transmembrane region" description="Helical" evidence="9">
    <location>
        <begin position="859"/>
        <end position="877"/>
    </location>
</feature>
<evidence type="ECO:0000256" key="3">
    <source>
        <dbReference type="ARBA" id="ARBA00022692"/>
    </source>
</evidence>
<dbReference type="eggNOG" id="KOG2772">
    <property type="taxonomic scope" value="Eukaryota"/>
</dbReference>
<feature type="transmembrane region" description="Helical" evidence="9">
    <location>
        <begin position="543"/>
        <end position="564"/>
    </location>
</feature>
<feature type="transmembrane region" description="Helical" evidence="9">
    <location>
        <begin position="452"/>
        <end position="472"/>
    </location>
</feature>
<keyword evidence="5 9" id="KW-0472">Membrane</keyword>
<feature type="transmembrane region" description="Helical" evidence="9">
    <location>
        <begin position="772"/>
        <end position="792"/>
    </location>
</feature>
<dbReference type="GO" id="GO:0005975">
    <property type="term" value="P:carbohydrate metabolic process"/>
    <property type="evidence" value="ECO:0007669"/>
    <property type="project" value="InterPro"/>
</dbReference>
<dbReference type="GO" id="GO:0015205">
    <property type="term" value="F:nucleobase transmembrane transporter activity"/>
    <property type="evidence" value="ECO:0007669"/>
    <property type="project" value="TreeGrafter"/>
</dbReference>
<sequence>MAPQDGSLLDSLRSASQVDCDTLDVDVAAELGPFRDHTSNQAIAHNELTKTTPDGKLYHEQLIKDSVKDAHGWAQAAWPDVDPILLAVDIMMVRLSLQFIPYLTGYFHIQTNTKWSYSVEKTCRNAERIVETFKKLEPNFDTGRVCIKIPASWEGIAACRILEEKGIHTLATTMFCMEQAALAADAGCTYIAPYVNELKVHFVPGYVDKHKAFDFCRQAQLYYAETKAKTQVLAASLTSVAEVMQLAGIQHVTVSPPLLRGLAAQPASTWTEQVGEYFAAGPDKPWTRDFQAALKDESEWRIAFTRSDNGKSEEKLIQAINIFSDKQDALEELARRFVLRTWQGAVAESYPIWGGNGWDGSWVVTLHQAVLLADEYIMARLPAGLAWELPRHSGSALAPEGTNEDMDPVKPEHQTWSIWTILAYWSSDLMNLSTLQTAGSILAVGLSWRESIPIMFVGTTCIAVAMVLNGAIGSRLHVPFSVIAAGSFGYWFRYFAIVSRAVLAMFWLGVQCANGSYCITIMLSSWAPSYARIPNSLPESAGITSMGMCSFFLFWILQLPMLLIHPTKLRPLFYVKLVATPAVVLGTLGWAVKKAGGGGEIFKLEPEVPRGSAQYAWLWLSCMSSVTGQWATMGVNIPDFLRYSKSPNGQLVQLPFVPFVFTLCGTMGIITTSATKTFHGEYLWNPLDIISLWLENGSGGRCAAFFAALAWFIATVGTNVTANSISAANDLTIMFPRYINIKRGSLVAAVVGGWVLVPWKILASAATFLNFMGAYAVFLAPISGILAADFWITKRQQYDLPGLYDPHGRYRYVSGCNWRAFVAFIVPVAPSLPGMALAISGYPAVKISEGVQHLYSFDWLFGFVVSIFLYSILNWLVPAKETLIERTIWTKDGAGIEGTSHGSDAENPKLPEKVYVKTEGEDDTHGSKAS</sequence>
<feature type="transmembrane region" description="Helical" evidence="9">
    <location>
        <begin position="818"/>
        <end position="839"/>
    </location>
</feature>
<dbReference type="PROSITE" id="PS00958">
    <property type="entry name" value="TRANSALDOLASE_2"/>
    <property type="match status" value="1"/>
</dbReference>
<feature type="transmembrane region" description="Helical" evidence="9">
    <location>
        <begin position="612"/>
        <end position="633"/>
    </location>
</feature>
<comment type="function">
    <text evidence="7">Catalyzes the rate-limiting step of the non-oxidative phase in the pentose phosphate pathway. Catalyzes the reversible conversion of sedheptulose-7-phosphate and D-glyceraldehyde 3-phosphate into erythrose-4-phosphate and beta-D-fructose 6-phosphate.</text>
</comment>
<dbReference type="AlphaFoldDB" id="A0A066WYD3"/>
<evidence type="ECO:0000256" key="1">
    <source>
        <dbReference type="ARBA" id="ARBA00004141"/>
    </source>
</evidence>
<dbReference type="HOGENOM" id="CLU_314483_0_0_1"/>
<protein>
    <recommendedName>
        <fullName evidence="7">Transaldolase</fullName>
        <ecNumber evidence="7">2.2.1.2</ecNumber>
    </recommendedName>
</protein>
<keyword evidence="7" id="KW-0570">Pentose shunt</keyword>
<keyword evidence="3 9" id="KW-0812">Transmembrane</keyword>
<evidence type="ECO:0000313" key="11">
    <source>
        <dbReference type="Proteomes" id="UP000027238"/>
    </source>
</evidence>
<dbReference type="CDD" id="cd11482">
    <property type="entry name" value="SLC-NCS1sbd_NRT1-like"/>
    <property type="match status" value="1"/>
</dbReference>
<feature type="transmembrane region" description="Helical" evidence="9">
    <location>
        <begin position="703"/>
        <end position="725"/>
    </location>
</feature>
<dbReference type="Gene3D" id="1.10.4160.10">
    <property type="entry name" value="Hydantoin permease"/>
    <property type="match status" value="1"/>
</dbReference>
<dbReference type="GO" id="GO:0005886">
    <property type="term" value="C:plasma membrane"/>
    <property type="evidence" value="ECO:0007669"/>
    <property type="project" value="TreeGrafter"/>
</dbReference>
<evidence type="ECO:0000313" key="10">
    <source>
        <dbReference type="EMBL" id="KDN60439.1"/>
    </source>
</evidence>
<name>A0A066WYD3_COLSU</name>
<feature type="transmembrane region" description="Helical" evidence="9">
    <location>
        <begin position="571"/>
        <end position="592"/>
    </location>
</feature>
<organism evidence="10 11">
    <name type="scientific">Colletotrichum sublineola</name>
    <name type="common">Sorghum anthracnose fungus</name>
    <dbReference type="NCBI Taxonomy" id="1173701"/>
    <lineage>
        <taxon>Eukaryota</taxon>
        <taxon>Fungi</taxon>
        <taxon>Dikarya</taxon>
        <taxon>Ascomycota</taxon>
        <taxon>Pezizomycotina</taxon>
        <taxon>Sordariomycetes</taxon>
        <taxon>Hypocreomycetidae</taxon>
        <taxon>Glomerellales</taxon>
        <taxon>Glomerellaceae</taxon>
        <taxon>Colletotrichum</taxon>
        <taxon>Colletotrichum graminicola species complex</taxon>
    </lineage>
</organism>
<dbReference type="eggNOG" id="KOG2466">
    <property type="taxonomic scope" value="Eukaryota"/>
</dbReference>
<dbReference type="UniPathway" id="UPA00115">
    <property type="reaction ID" value="UER00414"/>
</dbReference>
<dbReference type="InterPro" id="IPR018225">
    <property type="entry name" value="Transaldolase_AS"/>
</dbReference>
<evidence type="ECO:0000256" key="9">
    <source>
        <dbReference type="SAM" id="Phobius"/>
    </source>
</evidence>
<dbReference type="InterPro" id="IPR001585">
    <property type="entry name" value="TAL/FSA"/>
</dbReference>
<comment type="pathway">
    <text evidence="7">Carbohydrate degradation; pentose phosphate pathway; D-glyceraldehyde 3-phosphate and beta-D-fructose 6-phosphate from D-ribose 5-phosphate and D-xylulose 5-phosphate (non-oxidative stage): step 2/3.</text>
</comment>
<accession>A0A066WYD3</accession>
<dbReference type="PANTHER" id="PTHR30618:SF0">
    <property type="entry name" value="PURINE-URACIL PERMEASE NCS1"/>
    <property type="match status" value="1"/>
</dbReference>
<dbReference type="GO" id="GO:0006098">
    <property type="term" value="P:pentose-phosphate shunt"/>
    <property type="evidence" value="ECO:0007669"/>
    <property type="project" value="UniProtKB-UniPathway"/>
</dbReference>
<feature type="compositionally biased region" description="Basic and acidic residues" evidence="8">
    <location>
        <begin position="903"/>
        <end position="930"/>
    </location>
</feature>
<dbReference type="PANTHER" id="PTHR30618">
    <property type="entry name" value="NCS1 FAMILY PURINE/PYRIMIDINE TRANSPORTER"/>
    <property type="match status" value="1"/>
</dbReference>
<keyword evidence="11" id="KW-1185">Reference proteome</keyword>
<comment type="catalytic activity">
    <reaction evidence="7">
        <text>D-sedoheptulose 7-phosphate + D-glyceraldehyde 3-phosphate = D-erythrose 4-phosphate + beta-D-fructose 6-phosphate</text>
        <dbReference type="Rhea" id="RHEA:17053"/>
        <dbReference type="ChEBI" id="CHEBI:16897"/>
        <dbReference type="ChEBI" id="CHEBI:57483"/>
        <dbReference type="ChEBI" id="CHEBI:57634"/>
        <dbReference type="ChEBI" id="CHEBI:59776"/>
        <dbReference type="EC" id="2.2.1.2"/>
    </reaction>
</comment>
<dbReference type="SUPFAM" id="SSF51569">
    <property type="entry name" value="Aldolase"/>
    <property type="match status" value="1"/>
</dbReference>
<dbReference type="InterPro" id="IPR013785">
    <property type="entry name" value="Aldolase_TIM"/>
</dbReference>
<evidence type="ECO:0000256" key="2">
    <source>
        <dbReference type="ARBA" id="ARBA00008974"/>
    </source>
</evidence>
<reference evidence="11" key="1">
    <citation type="journal article" date="2014" name="Genome Announc.">
        <title>Draft genome sequence of Colletotrichum sublineola, a destructive pathogen of cultivated sorghum.</title>
        <authorList>
            <person name="Baroncelli R."/>
            <person name="Sanz-Martin J.M."/>
            <person name="Rech G.E."/>
            <person name="Sukno S.A."/>
            <person name="Thon M.R."/>
        </authorList>
    </citation>
    <scope>NUCLEOTIDE SEQUENCE [LARGE SCALE GENOMIC DNA]</scope>
    <source>
        <strain evidence="11">TX430BB</strain>
    </source>
</reference>
<evidence type="ECO:0000256" key="6">
    <source>
        <dbReference type="ARBA" id="ARBA00023270"/>
    </source>
</evidence>
<comment type="similarity">
    <text evidence="2">Belongs to the purine-cytosine permease (2.A.39) family.</text>
</comment>
<dbReference type="FunFam" id="1.10.4160.10:FF:000001">
    <property type="entry name" value="Uracil permease, putative"/>
    <property type="match status" value="1"/>
</dbReference>
<evidence type="ECO:0000256" key="7">
    <source>
        <dbReference type="RuleBase" id="RU000501"/>
    </source>
</evidence>
<dbReference type="Pfam" id="PF00923">
    <property type="entry name" value="TAL_FSA"/>
    <property type="match status" value="1"/>
</dbReference>
<gene>
    <name evidence="10" type="ORF">CSUB01_00545</name>
</gene>
<dbReference type="EC" id="2.2.1.2" evidence="7"/>
<dbReference type="Proteomes" id="UP000027238">
    <property type="component" value="Unassembled WGS sequence"/>
</dbReference>
<proteinExistence type="inferred from homology"/>
<evidence type="ECO:0000256" key="8">
    <source>
        <dbReference type="SAM" id="MobiDB-lite"/>
    </source>
</evidence>
<keyword evidence="7" id="KW-0808">Transferase</keyword>
<feature type="transmembrane region" description="Helical" evidence="9">
    <location>
        <begin position="654"/>
        <end position="674"/>
    </location>
</feature>
<keyword evidence="6" id="KW-0704">Schiff base</keyword>
<dbReference type="InterPro" id="IPR001248">
    <property type="entry name" value="Pur-cyt_permease"/>
</dbReference>
<dbReference type="OrthoDB" id="2018619at2759"/>